<dbReference type="eggNOG" id="COG5618">
    <property type="taxonomic scope" value="Bacteria"/>
</dbReference>
<dbReference type="InterPro" id="IPR014582">
    <property type="entry name" value="UCP033535_lipo"/>
</dbReference>
<organism evidence="1 2">
    <name type="scientific">Halomonas huangheensis</name>
    <dbReference type="NCBI Taxonomy" id="1178482"/>
    <lineage>
        <taxon>Bacteria</taxon>
        <taxon>Pseudomonadati</taxon>
        <taxon>Pseudomonadota</taxon>
        <taxon>Gammaproteobacteria</taxon>
        <taxon>Oceanospirillales</taxon>
        <taxon>Halomonadaceae</taxon>
        <taxon>Halomonas</taxon>
    </lineage>
</organism>
<dbReference type="OrthoDB" id="6631333at2"/>
<dbReference type="RefSeq" id="WP_021817523.1">
    <property type="nucleotide sequence ID" value="NZ_AVBC01000014.1"/>
</dbReference>
<dbReference type="PATRIC" id="fig|1178482.3.peg.577"/>
<dbReference type="STRING" id="1178482.AR456_10115"/>
<evidence type="ECO:0008006" key="3">
    <source>
        <dbReference type="Google" id="ProtNLM"/>
    </source>
</evidence>
<comment type="caution">
    <text evidence="1">The sequence shown here is derived from an EMBL/GenBank/DDBJ whole genome shotgun (WGS) entry which is preliminary data.</text>
</comment>
<dbReference type="Proteomes" id="UP000019113">
    <property type="component" value="Unassembled WGS sequence"/>
</dbReference>
<sequence length="212" mass="22288">MNTSTISLKPALLATALVSVLATTGFKLVSSAELEAIRNEGTVEAIDVTALLNDQILPWATDHAHAIDDVVAAIEQQGYDAACSEYGTQASQAFPCTFWVEASGVVASVDTSSRVGKIGFSTDGGTQVEVLTGPVVPGTAVRDGYPELKYSDVGNQNDFATLSDDLNSEVLALVNAAGEFKVEEPIHVIGAYASWAGGERTLQITPVTLERR</sequence>
<dbReference type="KEGG" id="hhu:AR456_10115"/>
<keyword evidence="2" id="KW-1185">Reference proteome</keyword>
<dbReference type="EMBL" id="AVBC01000014">
    <property type="protein sequence ID" value="ERL52896.1"/>
    <property type="molecule type" value="Genomic_DNA"/>
</dbReference>
<protein>
    <recommendedName>
        <fullName evidence="3">DUF2291 domain-containing protein</fullName>
    </recommendedName>
</protein>
<accession>W1NCJ1</accession>
<proteinExistence type="predicted"/>
<evidence type="ECO:0000313" key="1">
    <source>
        <dbReference type="EMBL" id="ERL52896.1"/>
    </source>
</evidence>
<dbReference type="Pfam" id="PF10054">
    <property type="entry name" value="DUF2291"/>
    <property type="match status" value="1"/>
</dbReference>
<dbReference type="AlphaFoldDB" id="W1NCJ1"/>
<dbReference type="InterPro" id="IPR036215">
    <property type="entry name" value="TM0957-like_sf"/>
</dbReference>
<evidence type="ECO:0000313" key="2">
    <source>
        <dbReference type="Proteomes" id="UP000019113"/>
    </source>
</evidence>
<name>W1NCJ1_9GAMM</name>
<dbReference type="SUPFAM" id="SSF141318">
    <property type="entry name" value="TM0957-like"/>
    <property type="match status" value="1"/>
</dbReference>
<reference evidence="1 2" key="1">
    <citation type="submission" date="2013-08" db="EMBL/GenBank/DDBJ databases">
        <title>draft genome of Halomonas huanghegensis, strain BJGMM-B45T.</title>
        <authorList>
            <person name="Miao C."/>
            <person name="Wan Y."/>
            <person name="Jin W."/>
        </authorList>
    </citation>
    <scope>NUCLEOTIDE SEQUENCE [LARGE SCALE GENOMIC DNA]</scope>
    <source>
        <strain evidence="1 2">BJGMM-B45</strain>
    </source>
</reference>
<gene>
    <name evidence="1" type="ORF">BJB45_16585</name>
</gene>